<dbReference type="InterPro" id="IPR017918">
    <property type="entry name" value="N-reg_PII_CS"/>
</dbReference>
<organism evidence="3 4">
    <name type="scientific">Paenibacillus wynnii</name>
    <dbReference type="NCBI Taxonomy" id="268407"/>
    <lineage>
        <taxon>Bacteria</taxon>
        <taxon>Bacillati</taxon>
        <taxon>Bacillota</taxon>
        <taxon>Bacilli</taxon>
        <taxon>Bacillales</taxon>
        <taxon>Paenibacillaceae</taxon>
        <taxon>Paenibacillus</taxon>
    </lineage>
</organism>
<dbReference type="STRING" id="268407.PWYN_07105"/>
<dbReference type="InterPro" id="IPR002187">
    <property type="entry name" value="N-reg_PII"/>
</dbReference>
<comment type="similarity">
    <text evidence="2">Belongs to the P(II) protein family.</text>
</comment>
<dbReference type="GO" id="GO:0005829">
    <property type="term" value="C:cytosol"/>
    <property type="evidence" value="ECO:0007669"/>
    <property type="project" value="TreeGrafter"/>
</dbReference>
<dbReference type="Proteomes" id="UP000029734">
    <property type="component" value="Unassembled WGS sequence"/>
</dbReference>
<dbReference type="RefSeq" id="WP_036649784.1">
    <property type="nucleotide sequence ID" value="NZ_JQCR01000002.1"/>
</dbReference>
<evidence type="ECO:0000256" key="2">
    <source>
        <dbReference type="RuleBase" id="RU003936"/>
    </source>
</evidence>
<sequence>MKKVEAIIRPEKLRELIDALRVIEVTGFTVTQAQGRGQQKNTTGVYRGKSYTVNLHHKVKVEIVVSDAKVQETIDTIIKTAQTGEMGDGKIFVLPLLEMYNIRTGKTDETIDELN</sequence>
<evidence type="ECO:0000313" key="3">
    <source>
        <dbReference type="EMBL" id="KGE19141.1"/>
    </source>
</evidence>
<keyword evidence="4" id="KW-1185">Reference proteome</keyword>
<protein>
    <recommendedName>
        <fullName evidence="5">Nitrogen regulatory protein P-II 1</fullName>
    </recommendedName>
</protein>
<dbReference type="SMART" id="SM00938">
    <property type="entry name" value="P-II"/>
    <property type="match status" value="1"/>
</dbReference>
<feature type="modified residue" description="O-UMP-tyrosine" evidence="1">
    <location>
        <position position="51"/>
    </location>
</feature>
<comment type="caution">
    <text evidence="3">The sequence shown here is derived from an EMBL/GenBank/DDBJ whole genome shotgun (WGS) entry which is preliminary data.</text>
</comment>
<name>A0A098MAQ2_9BACL</name>
<evidence type="ECO:0000256" key="1">
    <source>
        <dbReference type="PIRSR" id="PIRSR602187-50"/>
    </source>
</evidence>
<dbReference type="GO" id="GO:0030234">
    <property type="term" value="F:enzyme regulator activity"/>
    <property type="evidence" value="ECO:0007669"/>
    <property type="project" value="InterPro"/>
</dbReference>
<evidence type="ECO:0008006" key="5">
    <source>
        <dbReference type="Google" id="ProtNLM"/>
    </source>
</evidence>
<dbReference type="Pfam" id="PF00543">
    <property type="entry name" value="P-II"/>
    <property type="match status" value="1"/>
</dbReference>
<dbReference type="PANTHER" id="PTHR30115:SF11">
    <property type="entry name" value="NITROGEN REGULATORY PROTEIN P-II HOMOLOG"/>
    <property type="match status" value="1"/>
</dbReference>
<evidence type="ECO:0000313" key="4">
    <source>
        <dbReference type="Proteomes" id="UP000029734"/>
    </source>
</evidence>
<dbReference type="GO" id="GO:0006808">
    <property type="term" value="P:regulation of nitrogen utilization"/>
    <property type="evidence" value="ECO:0007669"/>
    <property type="project" value="InterPro"/>
</dbReference>
<dbReference type="Gene3D" id="3.30.70.120">
    <property type="match status" value="1"/>
</dbReference>
<keyword evidence="1" id="KW-0597">Phosphoprotein</keyword>
<reference evidence="3 4" key="2">
    <citation type="submission" date="2014-10" db="EMBL/GenBank/DDBJ databases">
        <title>Comparative genomics of the Paenibacillus odorifer group.</title>
        <authorList>
            <person name="Tsai Y.-C."/>
            <person name="Martin N."/>
            <person name="Korlach J."/>
            <person name="Wiedmann M."/>
        </authorList>
    </citation>
    <scope>NUCLEOTIDE SEQUENCE [LARGE SCALE GENOMIC DNA]</scope>
    <source>
        <strain evidence="3 4">DSM 18334</strain>
    </source>
</reference>
<dbReference type="GO" id="GO:0005524">
    <property type="term" value="F:ATP binding"/>
    <property type="evidence" value="ECO:0007669"/>
    <property type="project" value="TreeGrafter"/>
</dbReference>
<dbReference type="PANTHER" id="PTHR30115">
    <property type="entry name" value="NITROGEN REGULATORY PROTEIN P-II"/>
    <property type="match status" value="1"/>
</dbReference>
<dbReference type="eggNOG" id="COG0347">
    <property type="taxonomic scope" value="Bacteria"/>
</dbReference>
<dbReference type="InterPro" id="IPR015867">
    <property type="entry name" value="N-reg_PII/ATP_PRibTrfase_C"/>
</dbReference>
<dbReference type="InterPro" id="IPR011322">
    <property type="entry name" value="N-reg_PII-like_a/b"/>
</dbReference>
<dbReference type="PRINTS" id="PR00340">
    <property type="entry name" value="PIIGLNB"/>
</dbReference>
<dbReference type="OrthoDB" id="9802729at2"/>
<accession>A0A098MAQ2</accession>
<dbReference type="EMBL" id="JQCR01000002">
    <property type="protein sequence ID" value="KGE19141.1"/>
    <property type="molecule type" value="Genomic_DNA"/>
</dbReference>
<proteinExistence type="inferred from homology"/>
<dbReference type="PROSITE" id="PS51343">
    <property type="entry name" value="PII_GLNB_DOM"/>
    <property type="match status" value="1"/>
</dbReference>
<gene>
    <name evidence="3" type="ORF">PWYN_07105</name>
</gene>
<dbReference type="SUPFAM" id="SSF54913">
    <property type="entry name" value="GlnB-like"/>
    <property type="match status" value="1"/>
</dbReference>
<dbReference type="AlphaFoldDB" id="A0A098MAQ2"/>
<reference evidence="3 4" key="1">
    <citation type="submission" date="2014-08" db="EMBL/GenBank/DDBJ databases">
        <authorList>
            <person name="den Bakker H.C."/>
        </authorList>
    </citation>
    <scope>NUCLEOTIDE SEQUENCE [LARGE SCALE GENOMIC DNA]</scope>
    <source>
        <strain evidence="3 4">DSM 18334</strain>
    </source>
</reference>
<dbReference type="PROSITE" id="PS00638">
    <property type="entry name" value="PII_GLNB_CTER"/>
    <property type="match status" value="1"/>
</dbReference>